<feature type="compositionally biased region" description="Basic and acidic residues" evidence="1">
    <location>
        <begin position="56"/>
        <end position="70"/>
    </location>
</feature>
<protein>
    <submittedName>
        <fullName evidence="2">Uncharacterized protein</fullName>
    </submittedName>
</protein>
<accession>A0A4C1WPF2</accession>
<proteinExistence type="predicted"/>
<evidence type="ECO:0000313" key="2">
    <source>
        <dbReference type="EMBL" id="GBP52005.1"/>
    </source>
</evidence>
<keyword evidence="3" id="KW-1185">Reference proteome</keyword>
<feature type="region of interest" description="Disordered" evidence="1">
    <location>
        <begin position="78"/>
        <end position="97"/>
    </location>
</feature>
<dbReference type="Proteomes" id="UP000299102">
    <property type="component" value="Unassembled WGS sequence"/>
</dbReference>
<dbReference type="AlphaFoldDB" id="A0A4C1WPF2"/>
<feature type="compositionally biased region" description="Basic and acidic residues" evidence="1">
    <location>
        <begin position="80"/>
        <end position="89"/>
    </location>
</feature>
<sequence length="122" mass="13313">MTVGGDYVKRAECGAGRVVLQLGAGDRLTRDIWPARRANDSADCGLSKAIKRPSRANREHRGHPEDVRRDGCHYYCGRSSNEKRSERSPRTGMSAATSAVLPRAALDKACSIIRGVPSIETF</sequence>
<feature type="region of interest" description="Disordered" evidence="1">
    <location>
        <begin position="48"/>
        <end position="70"/>
    </location>
</feature>
<comment type="caution">
    <text evidence="2">The sequence shown here is derived from an EMBL/GenBank/DDBJ whole genome shotgun (WGS) entry which is preliminary data.</text>
</comment>
<reference evidence="2 3" key="1">
    <citation type="journal article" date="2019" name="Commun. Biol.">
        <title>The bagworm genome reveals a unique fibroin gene that provides high tensile strength.</title>
        <authorList>
            <person name="Kono N."/>
            <person name="Nakamura H."/>
            <person name="Ohtoshi R."/>
            <person name="Tomita M."/>
            <person name="Numata K."/>
            <person name="Arakawa K."/>
        </authorList>
    </citation>
    <scope>NUCLEOTIDE SEQUENCE [LARGE SCALE GENOMIC DNA]</scope>
</reference>
<name>A0A4C1WPF2_EUMVA</name>
<evidence type="ECO:0000256" key="1">
    <source>
        <dbReference type="SAM" id="MobiDB-lite"/>
    </source>
</evidence>
<dbReference type="EMBL" id="BGZK01000593">
    <property type="protein sequence ID" value="GBP52005.1"/>
    <property type="molecule type" value="Genomic_DNA"/>
</dbReference>
<evidence type="ECO:0000313" key="3">
    <source>
        <dbReference type="Proteomes" id="UP000299102"/>
    </source>
</evidence>
<gene>
    <name evidence="2" type="ORF">EVAR_45854_1</name>
</gene>
<organism evidence="2 3">
    <name type="scientific">Eumeta variegata</name>
    <name type="common">Bagworm moth</name>
    <name type="synonym">Eumeta japonica</name>
    <dbReference type="NCBI Taxonomy" id="151549"/>
    <lineage>
        <taxon>Eukaryota</taxon>
        <taxon>Metazoa</taxon>
        <taxon>Ecdysozoa</taxon>
        <taxon>Arthropoda</taxon>
        <taxon>Hexapoda</taxon>
        <taxon>Insecta</taxon>
        <taxon>Pterygota</taxon>
        <taxon>Neoptera</taxon>
        <taxon>Endopterygota</taxon>
        <taxon>Lepidoptera</taxon>
        <taxon>Glossata</taxon>
        <taxon>Ditrysia</taxon>
        <taxon>Tineoidea</taxon>
        <taxon>Psychidae</taxon>
        <taxon>Oiketicinae</taxon>
        <taxon>Eumeta</taxon>
    </lineage>
</organism>